<dbReference type="EMBL" id="JANAVB010041219">
    <property type="protein sequence ID" value="KAJ6796844.1"/>
    <property type="molecule type" value="Genomic_DNA"/>
</dbReference>
<reference evidence="2" key="2">
    <citation type="submission" date="2023-04" db="EMBL/GenBank/DDBJ databases">
        <authorList>
            <person name="Bruccoleri R.E."/>
            <person name="Oakeley E.J."/>
            <person name="Faust A.-M."/>
            <person name="Dessus-Babus S."/>
            <person name="Altorfer M."/>
            <person name="Burckhardt D."/>
            <person name="Oertli M."/>
            <person name="Naumann U."/>
            <person name="Petersen F."/>
            <person name="Wong J."/>
        </authorList>
    </citation>
    <scope>NUCLEOTIDE SEQUENCE</scope>
    <source>
        <strain evidence="2">GSM-AAB239-AS_SAM_17_03QT</strain>
        <tissue evidence="2">Leaf</tissue>
    </source>
</reference>
<dbReference type="AlphaFoldDB" id="A0AAX6DYJ5"/>
<protein>
    <submittedName>
        <fullName evidence="2">Carboxylesterase 15 isoform X1</fullName>
    </submittedName>
</protein>
<organism evidence="2 3">
    <name type="scientific">Iris pallida</name>
    <name type="common">Sweet iris</name>
    <dbReference type="NCBI Taxonomy" id="29817"/>
    <lineage>
        <taxon>Eukaryota</taxon>
        <taxon>Viridiplantae</taxon>
        <taxon>Streptophyta</taxon>
        <taxon>Embryophyta</taxon>
        <taxon>Tracheophyta</taxon>
        <taxon>Spermatophyta</taxon>
        <taxon>Magnoliopsida</taxon>
        <taxon>Liliopsida</taxon>
        <taxon>Asparagales</taxon>
        <taxon>Iridaceae</taxon>
        <taxon>Iridoideae</taxon>
        <taxon>Irideae</taxon>
        <taxon>Iris</taxon>
    </lineage>
</organism>
<dbReference type="Pfam" id="PF07859">
    <property type="entry name" value="Abhydrolase_3"/>
    <property type="match status" value="1"/>
</dbReference>
<accession>A0AAX6DYJ5</accession>
<proteinExistence type="predicted"/>
<dbReference type="InterPro" id="IPR029058">
    <property type="entry name" value="AB_hydrolase_fold"/>
</dbReference>
<evidence type="ECO:0000259" key="1">
    <source>
        <dbReference type="Pfam" id="PF07859"/>
    </source>
</evidence>
<evidence type="ECO:0000313" key="3">
    <source>
        <dbReference type="Proteomes" id="UP001140949"/>
    </source>
</evidence>
<dbReference type="InterPro" id="IPR050466">
    <property type="entry name" value="Carboxylest/Gibb_receptor"/>
</dbReference>
<keyword evidence="3" id="KW-1185">Reference proteome</keyword>
<feature type="domain" description="Alpha/beta hydrolase fold-3" evidence="1">
    <location>
        <begin position="88"/>
        <end position="316"/>
    </location>
</feature>
<dbReference type="InterPro" id="IPR013094">
    <property type="entry name" value="AB_hydrolase_3"/>
</dbReference>
<dbReference type="Gene3D" id="3.40.50.1820">
    <property type="entry name" value="alpha/beta hydrolase"/>
    <property type="match status" value="1"/>
</dbReference>
<reference evidence="2" key="1">
    <citation type="journal article" date="2023" name="GigaByte">
        <title>Genome assembly of the bearded iris, Iris pallida Lam.</title>
        <authorList>
            <person name="Bruccoleri R.E."/>
            <person name="Oakeley E.J."/>
            <person name="Faust A.M.E."/>
            <person name="Altorfer M."/>
            <person name="Dessus-Babus S."/>
            <person name="Burckhardt D."/>
            <person name="Oertli M."/>
            <person name="Naumann U."/>
            <person name="Petersen F."/>
            <person name="Wong J."/>
        </authorList>
    </citation>
    <scope>NUCLEOTIDE SEQUENCE</scope>
    <source>
        <strain evidence="2">GSM-AAB239-AS_SAM_17_03QT</strain>
    </source>
</reference>
<dbReference type="GO" id="GO:0016787">
    <property type="term" value="F:hydrolase activity"/>
    <property type="evidence" value="ECO:0007669"/>
    <property type="project" value="InterPro"/>
</dbReference>
<dbReference type="Proteomes" id="UP001140949">
    <property type="component" value="Unassembled WGS sequence"/>
</dbReference>
<dbReference type="PANTHER" id="PTHR23024">
    <property type="entry name" value="ARYLACETAMIDE DEACETYLASE"/>
    <property type="match status" value="1"/>
</dbReference>
<comment type="caution">
    <text evidence="2">The sequence shown here is derived from an EMBL/GenBank/DDBJ whole genome shotgun (WGS) entry which is preliminary data.</text>
</comment>
<gene>
    <name evidence="2" type="ORF">M6B38_220545</name>
</gene>
<sequence length="339" mass="37085">MSPPPSAISNTTPSPTCNVVEDCAGLIKILSDGSILRSPDPLFPFPDADDRNDDVRWKQVIFDPTHNLRLRLYKPRAADSQRSKLPVLVYLHGGGFCFGSCSWPHLHDCCVRLASGLSAIVVAPDYRLAPEHRLPAAFEDGVSAVRWLRDVVGSDDQWLSGEEADLGNVIVMGDSSGGLIAHHLAVRLGLADARAELAPVRVSKYVLLGPFFGGVERTKSEADCPKDTFLNLALIDQFWRLALPVGADRDHPLVNPFGEGEGGGASLEPVEFEPTLVVVGECDLLRDRGVEYCERLKELGKPVELAEFEGQGHGFFTNEPSSESAIKLMRLLNKFVYNR</sequence>
<dbReference type="SUPFAM" id="SSF53474">
    <property type="entry name" value="alpha/beta-Hydrolases"/>
    <property type="match status" value="1"/>
</dbReference>
<evidence type="ECO:0000313" key="2">
    <source>
        <dbReference type="EMBL" id="KAJ6796844.1"/>
    </source>
</evidence>
<name>A0AAX6DYJ5_IRIPA</name>
<dbReference type="PANTHER" id="PTHR23024:SF535">
    <property type="entry name" value="OS07G0162900 PROTEIN"/>
    <property type="match status" value="1"/>
</dbReference>